<sequence>MSSVNDTPDGTQADQPLDDEWPDLHIPANHEKFNDKFRIGLHHLQNRLEDPTVRPVAFGRNQNTVYITLNEFELDADLWEEDATDVYMNVPVNFGTGIPYGFVTHPPVNRTDGKPVSRQHRGRPDAQPLADALGVSNSAISWWSYKWKGMTVNDGADMSKGIGIIHRRLSEKEGHNA</sequence>
<dbReference type="AlphaFoldDB" id="A0ABD5SM68"/>
<evidence type="ECO:0000256" key="1">
    <source>
        <dbReference type="SAM" id="MobiDB-lite"/>
    </source>
</evidence>
<protein>
    <submittedName>
        <fullName evidence="2">Uncharacterized protein</fullName>
    </submittedName>
</protein>
<dbReference type="RefSeq" id="WP_273737626.1">
    <property type="nucleotide sequence ID" value="NZ_JAQIVI010000091.1"/>
</dbReference>
<comment type="caution">
    <text evidence="2">The sequence shown here is derived from an EMBL/GenBank/DDBJ whole genome shotgun (WGS) entry which is preliminary data.</text>
</comment>
<evidence type="ECO:0000313" key="3">
    <source>
        <dbReference type="Proteomes" id="UP001596383"/>
    </source>
</evidence>
<proteinExistence type="predicted"/>
<dbReference type="EMBL" id="JBHSWV010000091">
    <property type="protein sequence ID" value="MFC6764568.1"/>
    <property type="molecule type" value="Genomic_DNA"/>
</dbReference>
<gene>
    <name evidence="2" type="ORF">ACFQE6_05835</name>
</gene>
<accession>A0ABD5SM68</accession>
<evidence type="ECO:0000313" key="2">
    <source>
        <dbReference type="EMBL" id="MFC6764568.1"/>
    </source>
</evidence>
<feature type="compositionally biased region" description="Polar residues" evidence="1">
    <location>
        <begin position="1"/>
        <end position="14"/>
    </location>
</feature>
<feature type="region of interest" description="Disordered" evidence="1">
    <location>
        <begin position="1"/>
        <end position="23"/>
    </location>
</feature>
<reference evidence="2 3" key="1">
    <citation type="journal article" date="2019" name="Int. J. Syst. Evol. Microbiol.">
        <title>The Global Catalogue of Microorganisms (GCM) 10K type strain sequencing project: providing services to taxonomists for standard genome sequencing and annotation.</title>
        <authorList>
            <consortium name="The Broad Institute Genomics Platform"/>
            <consortium name="The Broad Institute Genome Sequencing Center for Infectious Disease"/>
            <person name="Wu L."/>
            <person name="Ma J."/>
        </authorList>
    </citation>
    <scope>NUCLEOTIDE SEQUENCE [LARGE SCALE GENOMIC DNA]</scope>
    <source>
        <strain evidence="2 3">LMG 29247</strain>
    </source>
</reference>
<keyword evidence="3" id="KW-1185">Reference proteome</keyword>
<organism evidence="2 3">
    <name type="scientific">Natrinema soli</name>
    <dbReference type="NCBI Taxonomy" id="1930624"/>
    <lineage>
        <taxon>Archaea</taxon>
        <taxon>Methanobacteriati</taxon>
        <taxon>Methanobacteriota</taxon>
        <taxon>Stenosarchaea group</taxon>
        <taxon>Halobacteria</taxon>
        <taxon>Halobacteriales</taxon>
        <taxon>Natrialbaceae</taxon>
        <taxon>Natrinema</taxon>
    </lineage>
</organism>
<name>A0ABD5SM68_9EURY</name>
<dbReference type="Proteomes" id="UP001596383">
    <property type="component" value="Unassembled WGS sequence"/>
</dbReference>